<proteinExistence type="predicted"/>
<organism evidence="1 2">
    <name type="scientific">Microbotryum silenes-dioicae</name>
    <dbReference type="NCBI Taxonomy" id="796604"/>
    <lineage>
        <taxon>Eukaryota</taxon>
        <taxon>Fungi</taxon>
        <taxon>Dikarya</taxon>
        <taxon>Basidiomycota</taxon>
        <taxon>Pucciniomycotina</taxon>
        <taxon>Microbotryomycetes</taxon>
        <taxon>Microbotryales</taxon>
        <taxon>Microbotryaceae</taxon>
        <taxon>Microbotryum</taxon>
    </lineage>
</organism>
<evidence type="ECO:0000313" key="2">
    <source>
        <dbReference type="Proteomes" id="UP000249464"/>
    </source>
</evidence>
<dbReference type="EMBL" id="FQNC01000069">
    <property type="protein sequence ID" value="SGZ09197.1"/>
    <property type="molecule type" value="Genomic_DNA"/>
</dbReference>
<dbReference type="Proteomes" id="UP000249464">
    <property type="component" value="Unassembled WGS sequence"/>
</dbReference>
<gene>
    <name evidence="1" type="primary">BQ5605_C030g10852</name>
    <name evidence="1" type="ORF">BQ5605_C030G10852</name>
</gene>
<evidence type="ECO:0000313" key="1">
    <source>
        <dbReference type="EMBL" id="SGZ09197.1"/>
    </source>
</evidence>
<protein>
    <submittedName>
        <fullName evidence="1">BQ5605_C030g10852 protein</fullName>
    </submittedName>
</protein>
<accession>A0A2X0MI97</accession>
<name>A0A2X0MI97_9BASI</name>
<keyword evidence="2" id="KW-1185">Reference proteome</keyword>
<reference evidence="1 2" key="1">
    <citation type="submission" date="2016-11" db="EMBL/GenBank/DDBJ databases">
        <authorList>
            <person name="Jaros S."/>
            <person name="Januszkiewicz K."/>
            <person name="Wedrychowicz H."/>
        </authorList>
    </citation>
    <scope>NUCLEOTIDE SEQUENCE [LARGE SCALE GENOMIC DNA]</scope>
</reference>
<sequence>MPPRPRRLILGSITSSPSFLVTSTDIQELEAGKHDVIQGYTAYLAFVDDRARTDA</sequence>
<dbReference type="AlphaFoldDB" id="A0A2X0MI97"/>